<evidence type="ECO:0000256" key="1">
    <source>
        <dbReference type="ARBA" id="ARBA00022448"/>
    </source>
</evidence>
<dbReference type="PROSITE" id="PS51354">
    <property type="entry name" value="GLUTAREDOXIN_2"/>
    <property type="match status" value="1"/>
</dbReference>
<dbReference type="Pfam" id="PF00462">
    <property type="entry name" value="Glutaredoxin"/>
    <property type="match status" value="1"/>
</dbReference>
<organism evidence="6 7">
    <name type="scientific">Mycena maculata</name>
    <dbReference type="NCBI Taxonomy" id="230809"/>
    <lineage>
        <taxon>Eukaryota</taxon>
        <taxon>Fungi</taxon>
        <taxon>Dikarya</taxon>
        <taxon>Basidiomycota</taxon>
        <taxon>Agaricomycotina</taxon>
        <taxon>Agaricomycetes</taxon>
        <taxon>Agaricomycetidae</taxon>
        <taxon>Agaricales</taxon>
        <taxon>Marasmiineae</taxon>
        <taxon>Mycenaceae</taxon>
        <taxon>Mycena</taxon>
    </lineage>
</organism>
<name>A0AAD7JDZ1_9AGAR</name>
<dbReference type="InterPro" id="IPR011899">
    <property type="entry name" value="Glutaredoxin_euk/vir"/>
</dbReference>
<dbReference type="EMBL" id="JARJLG010000048">
    <property type="protein sequence ID" value="KAJ7760694.1"/>
    <property type="molecule type" value="Genomic_DNA"/>
</dbReference>
<dbReference type="PROSITE" id="PS00195">
    <property type="entry name" value="GLUTAREDOXIN_1"/>
    <property type="match status" value="1"/>
</dbReference>
<evidence type="ECO:0000256" key="2">
    <source>
        <dbReference type="ARBA" id="ARBA00022982"/>
    </source>
</evidence>
<dbReference type="InterPro" id="IPR011767">
    <property type="entry name" value="GLR_AS"/>
</dbReference>
<dbReference type="Gene3D" id="3.40.30.10">
    <property type="entry name" value="Glutaredoxin"/>
    <property type="match status" value="1"/>
</dbReference>
<evidence type="ECO:0000256" key="4">
    <source>
        <dbReference type="ARBA" id="ARBA00023284"/>
    </source>
</evidence>
<dbReference type="CDD" id="cd03419">
    <property type="entry name" value="GRX_GRXh_1_2_like"/>
    <property type="match status" value="1"/>
</dbReference>
<accession>A0AAD7JDZ1</accession>
<evidence type="ECO:0000259" key="5">
    <source>
        <dbReference type="Pfam" id="PF00462"/>
    </source>
</evidence>
<dbReference type="GO" id="GO:0005737">
    <property type="term" value="C:cytoplasm"/>
    <property type="evidence" value="ECO:0007669"/>
    <property type="project" value="TreeGrafter"/>
</dbReference>
<dbReference type="AlphaFoldDB" id="A0AAD7JDZ1"/>
<protein>
    <submittedName>
        <fullName evidence="6">Thioredoxin-like protein</fullName>
    </submittedName>
</protein>
<dbReference type="PRINTS" id="PR00160">
    <property type="entry name" value="GLUTAREDOXIN"/>
</dbReference>
<gene>
    <name evidence="6" type="ORF">DFH07DRAFT_816413</name>
</gene>
<dbReference type="FunFam" id="3.40.30.10:FF:000276">
    <property type="entry name" value="Glutaredoxin 3"/>
    <property type="match status" value="1"/>
</dbReference>
<dbReference type="InterPro" id="IPR036249">
    <property type="entry name" value="Thioredoxin-like_sf"/>
</dbReference>
<dbReference type="InterPro" id="IPR002109">
    <property type="entry name" value="Glutaredoxin"/>
</dbReference>
<dbReference type="PANTHER" id="PTHR45694">
    <property type="entry name" value="GLUTAREDOXIN 2"/>
    <property type="match status" value="1"/>
</dbReference>
<dbReference type="SUPFAM" id="SSF52833">
    <property type="entry name" value="Thioredoxin-like"/>
    <property type="match status" value="1"/>
</dbReference>
<reference evidence="6" key="1">
    <citation type="submission" date="2023-03" db="EMBL/GenBank/DDBJ databases">
        <title>Massive genome expansion in bonnet fungi (Mycena s.s.) driven by repeated elements and novel gene families across ecological guilds.</title>
        <authorList>
            <consortium name="Lawrence Berkeley National Laboratory"/>
            <person name="Harder C.B."/>
            <person name="Miyauchi S."/>
            <person name="Viragh M."/>
            <person name="Kuo A."/>
            <person name="Thoen E."/>
            <person name="Andreopoulos B."/>
            <person name="Lu D."/>
            <person name="Skrede I."/>
            <person name="Drula E."/>
            <person name="Henrissat B."/>
            <person name="Morin E."/>
            <person name="Kohler A."/>
            <person name="Barry K."/>
            <person name="LaButti K."/>
            <person name="Morin E."/>
            <person name="Salamov A."/>
            <person name="Lipzen A."/>
            <person name="Mereny Z."/>
            <person name="Hegedus B."/>
            <person name="Baldrian P."/>
            <person name="Stursova M."/>
            <person name="Weitz H."/>
            <person name="Taylor A."/>
            <person name="Grigoriev I.V."/>
            <person name="Nagy L.G."/>
            <person name="Martin F."/>
            <person name="Kauserud H."/>
        </authorList>
    </citation>
    <scope>NUCLEOTIDE SEQUENCE</scope>
    <source>
        <strain evidence="6">CBHHK188m</strain>
    </source>
</reference>
<dbReference type="Proteomes" id="UP001215280">
    <property type="component" value="Unassembled WGS sequence"/>
</dbReference>
<dbReference type="GO" id="GO:0015038">
    <property type="term" value="F:glutathione disulfide oxidoreductase activity"/>
    <property type="evidence" value="ECO:0007669"/>
    <property type="project" value="TreeGrafter"/>
</dbReference>
<keyword evidence="7" id="KW-1185">Reference proteome</keyword>
<evidence type="ECO:0000313" key="6">
    <source>
        <dbReference type="EMBL" id="KAJ7760694.1"/>
    </source>
</evidence>
<comment type="caution">
    <text evidence="6">The sequence shown here is derived from an EMBL/GenBank/DDBJ whole genome shotgun (WGS) entry which is preliminary data.</text>
</comment>
<evidence type="ECO:0000313" key="7">
    <source>
        <dbReference type="Proteomes" id="UP001215280"/>
    </source>
</evidence>
<keyword evidence="2" id="KW-0249">Electron transport</keyword>
<dbReference type="GO" id="GO:0034599">
    <property type="term" value="P:cellular response to oxidative stress"/>
    <property type="evidence" value="ECO:0007669"/>
    <property type="project" value="TreeGrafter"/>
</dbReference>
<dbReference type="PANTHER" id="PTHR45694:SF18">
    <property type="entry name" value="GLUTAREDOXIN-1-RELATED"/>
    <property type="match status" value="1"/>
</dbReference>
<keyword evidence="4" id="KW-0676">Redox-active center</keyword>
<dbReference type="InterPro" id="IPR014025">
    <property type="entry name" value="Glutaredoxin_subgr"/>
</dbReference>
<dbReference type="NCBIfam" id="TIGR02180">
    <property type="entry name" value="GRX_euk"/>
    <property type="match status" value="1"/>
</dbReference>
<keyword evidence="1" id="KW-0813">Transport</keyword>
<evidence type="ECO:0000256" key="3">
    <source>
        <dbReference type="ARBA" id="ARBA00023157"/>
    </source>
</evidence>
<keyword evidence="3" id="KW-1015">Disulfide bond</keyword>
<sequence>MLSATRLLTTRIPGHIYTAARRAPSYTHSFPLPFILSNLFSSAPNHSASSSKATMSVQEFVEEAIANNKIAIFSRSWCPYCARAKALFADKFPEETPLVLELDERDDGDAIQDYLANKTGQTSVPNVFVNKKQIGGNDKTQDAFRSGELQRLVSQ</sequence>
<feature type="domain" description="Glutaredoxin" evidence="5">
    <location>
        <begin position="70"/>
        <end position="133"/>
    </location>
</feature>
<proteinExistence type="predicted"/>